<keyword evidence="1" id="KW-0812">Transmembrane</keyword>
<accession>A0A8H3MDP2</accession>
<protein>
    <submittedName>
        <fullName evidence="2">Uncharacterized protein</fullName>
    </submittedName>
</protein>
<evidence type="ECO:0000256" key="1">
    <source>
        <dbReference type="SAM" id="Phobius"/>
    </source>
</evidence>
<comment type="caution">
    <text evidence="2">The sequence shown here is derived from an EMBL/GenBank/DDBJ whole genome shotgun (WGS) entry which is preliminary data.</text>
</comment>
<evidence type="ECO:0000313" key="3">
    <source>
        <dbReference type="Proteomes" id="UP000615446"/>
    </source>
</evidence>
<dbReference type="AlphaFoldDB" id="A0A8H3MDP2"/>
<gene>
    <name evidence="2" type="ORF">RCL2_002978600</name>
</gene>
<sequence length="126" mass="14449">MFSLKDVFEKVCTGICLLPLNFTEDKHRNCTIIDPLKIVNKTKNTGNPDGLMTKPFAIAFILIHDSIFIVTGVTIIVFLKGLRLSRPSYVIVLLIKNTRIIYFININFIIFGFPYIDIMELLERVI</sequence>
<keyword evidence="1" id="KW-1133">Transmembrane helix</keyword>
<dbReference type="Proteomes" id="UP000615446">
    <property type="component" value="Unassembled WGS sequence"/>
</dbReference>
<name>A0A8H3MDP2_9GLOM</name>
<keyword evidence="1" id="KW-0472">Membrane</keyword>
<feature type="transmembrane region" description="Helical" evidence="1">
    <location>
        <begin position="56"/>
        <end position="79"/>
    </location>
</feature>
<feature type="transmembrane region" description="Helical" evidence="1">
    <location>
        <begin position="100"/>
        <end position="116"/>
    </location>
</feature>
<proteinExistence type="predicted"/>
<dbReference type="EMBL" id="BLAL01000324">
    <property type="protein sequence ID" value="GET03443.1"/>
    <property type="molecule type" value="Genomic_DNA"/>
</dbReference>
<reference evidence="2" key="1">
    <citation type="submission" date="2019-10" db="EMBL/GenBank/DDBJ databases">
        <title>Conservation and host-specific expression of non-tandemly repeated heterogenous ribosome RNA gene in arbuscular mycorrhizal fungi.</title>
        <authorList>
            <person name="Maeda T."/>
            <person name="Kobayashi Y."/>
            <person name="Nakagawa T."/>
            <person name="Ezawa T."/>
            <person name="Yamaguchi K."/>
            <person name="Bino T."/>
            <person name="Nishimoto Y."/>
            <person name="Shigenobu S."/>
            <person name="Kawaguchi M."/>
        </authorList>
    </citation>
    <scope>NUCLEOTIDE SEQUENCE</scope>
    <source>
        <strain evidence="2">HR1</strain>
    </source>
</reference>
<evidence type="ECO:0000313" key="2">
    <source>
        <dbReference type="EMBL" id="GET03443.1"/>
    </source>
</evidence>
<organism evidence="2 3">
    <name type="scientific">Rhizophagus clarus</name>
    <dbReference type="NCBI Taxonomy" id="94130"/>
    <lineage>
        <taxon>Eukaryota</taxon>
        <taxon>Fungi</taxon>
        <taxon>Fungi incertae sedis</taxon>
        <taxon>Mucoromycota</taxon>
        <taxon>Glomeromycotina</taxon>
        <taxon>Glomeromycetes</taxon>
        <taxon>Glomerales</taxon>
        <taxon>Glomeraceae</taxon>
        <taxon>Rhizophagus</taxon>
    </lineage>
</organism>